<keyword evidence="10" id="KW-0675">Receptor</keyword>
<dbReference type="EC" id="2.7.13.3" evidence="3"/>
<evidence type="ECO:0000256" key="7">
    <source>
        <dbReference type="ARBA" id="ARBA00022679"/>
    </source>
</evidence>
<dbReference type="InterPro" id="IPR003661">
    <property type="entry name" value="HisK_dim/P_dom"/>
</dbReference>
<feature type="domain" description="Phytochrome chromophore attachment site" evidence="12">
    <location>
        <begin position="147"/>
        <end position="305"/>
    </location>
</feature>
<evidence type="ECO:0000259" key="13">
    <source>
        <dbReference type="PROSITE" id="PS50109"/>
    </source>
</evidence>
<dbReference type="Pfam" id="PF01590">
    <property type="entry name" value="GAF"/>
    <property type="match status" value="1"/>
</dbReference>
<gene>
    <name evidence="14" type="ORF">CEE63_15665</name>
</gene>
<dbReference type="InterPro" id="IPR029016">
    <property type="entry name" value="GAF-like_dom_sf"/>
</dbReference>
<dbReference type="GO" id="GO:0009584">
    <property type="term" value="P:detection of visible light"/>
    <property type="evidence" value="ECO:0007669"/>
    <property type="project" value="InterPro"/>
</dbReference>
<dbReference type="GO" id="GO:0030295">
    <property type="term" value="F:protein kinase activator activity"/>
    <property type="evidence" value="ECO:0007669"/>
    <property type="project" value="TreeGrafter"/>
</dbReference>
<comment type="caution">
    <text evidence="14">The sequence shown here is derived from an EMBL/GenBank/DDBJ whole genome shotgun (WGS) entry which is preliminary data.</text>
</comment>
<organism evidence="14 15">
    <name type="scientific">Stenotrophomonas maltophilia</name>
    <name type="common">Pseudomonas maltophilia</name>
    <name type="synonym">Xanthomonas maltophilia</name>
    <dbReference type="NCBI Taxonomy" id="40324"/>
    <lineage>
        <taxon>Bacteria</taxon>
        <taxon>Pseudomonadati</taxon>
        <taxon>Pseudomonadota</taxon>
        <taxon>Gammaproteobacteria</taxon>
        <taxon>Lysobacterales</taxon>
        <taxon>Lysobacteraceae</taxon>
        <taxon>Stenotrophomonas</taxon>
        <taxon>Stenotrophomonas maltophilia group</taxon>
    </lineage>
</organism>
<dbReference type="GO" id="GO:0000156">
    <property type="term" value="F:phosphorelay response regulator activity"/>
    <property type="evidence" value="ECO:0007669"/>
    <property type="project" value="TreeGrafter"/>
</dbReference>
<dbReference type="InterPro" id="IPR005467">
    <property type="entry name" value="His_kinase_dom"/>
</dbReference>
<evidence type="ECO:0000259" key="12">
    <source>
        <dbReference type="PROSITE" id="PS50046"/>
    </source>
</evidence>
<comment type="similarity">
    <text evidence="2">In the N-terminal section; belongs to the phytochrome family.</text>
</comment>
<dbReference type="GO" id="GO:0006355">
    <property type="term" value="P:regulation of DNA-templated transcription"/>
    <property type="evidence" value="ECO:0007669"/>
    <property type="project" value="InterPro"/>
</dbReference>
<dbReference type="RefSeq" id="WP_088497484.1">
    <property type="nucleotide sequence ID" value="NZ_CP104289.1"/>
</dbReference>
<dbReference type="PRINTS" id="PR01033">
    <property type="entry name" value="PHYTOCHROME"/>
</dbReference>
<dbReference type="InterPro" id="IPR043150">
    <property type="entry name" value="Phytochrome_PHY_sf"/>
</dbReference>
<keyword evidence="6" id="KW-0716">Sensory transduction</keyword>
<dbReference type="Gene3D" id="3.30.565.10">
    <property type="entry name" value="Histidine kinase-like ATPase, C-terminal domain"/>
    <property type="match status" value="1"/>
</dbReference>
<keyword evidence="4" id="KW-0600">Photoreceptor protein</keyword>
<dbReference type="SUPFAM" id="SSF55874">
    <property type="entry name" value="ATPase domain of HSP90 chaperone/DNA topoisomerase II/histidine kinase"/>
    <property type="match status" value="1"/>
</dbReference>
<dbReference type="SUPFAM" id="SSF47384">
    <property type="entry name" value="Homodimeric domain of signal transducing histidine kinase"/>
    <property type="match status" value="1"/>
</dbReference>
<dbReference type="Pfam" id="PF00512">
    <property type="entry name" value="HisKA"/>
    <property type="match status" value="1"/>
</dbReference>
<dbReference type="InterPro" id="IPR036890">
    <property type="entry name" value="HATPase_C_sf"/>
</dbReference>
<dbReference type="Pfam" id="PF02518">
    <property type="entry name" value="HATPase_c"/>
    <property type="match status" value="1"/>
</dbReference>
<reference evidence="14 15" key="1">
    <citation type="submission" date="2017-06" db="EMBL/GenBank/DDBJ databases">
        <authorList>
            <person name="Kim H.J."/>
            <person name="Triplett B.A."/>
        </authorList>
    </citation>
    <scope>NUCLEOTIDE SEQUENCE [LARGE SCALE GENOMIC DNA]</scope>
    <source>
        <strain evidence="14 15">594</strain>
    </source>
</reference>
<evidence type="ECO:0000256" key="10">
    <source>
        <dbReference type="ARBA" id="ARBA00023170"/>
    </source>
</evidence>
<dbReference type="Gene3D" id="3.30.450.270">
    <property type="match status" value="1"/>
</dbReference>
<dbReference type="InterPro" id="IPR003594">
    <property type="entry name" value="HATPase_dom"/>
</dbReference>
<dbReference type="GO" id="GO:0000155">
    <property type="term" value="F:phosphorelay sensor kinase activity"/>
    <property type="evidence" value="ECO:0007669"/>
    <property type="project" value="InterPro"/>
</dbReference>
<protein>
    <recommendedName>
        <fullName evidence="3">histidine kinase</fullName>
        <ecNumber evidence="3">2.7.13.3</ecNumber>
    </recommendedName>
</protein>
<evidence type="ECO:0000256" key="6">
    <source>
        <dbReference type="ARBA" id="ARBA00022606"/>
    </source>
</evidence>
<dbReference type="SUPFAM" id="SSF55785">
    <property type="entry name" value="PYP-like sensor domain (PAS domain)"/>
    <property type="match status" value="1"/>
</dbReference>
<evidence type="ECO:0000313" key="15">
    <source>
        <dbReference type="Proteomes" id="UP000197090"/>
    </source>
</evidence>
<accession>A0A246I1U8</accession>
<sequence>MTPPTESAHDTALSRCAREPIHTPGAIQPYGVLLIVEPQSLQVRERAISHPGLLKQFGEPLMQHVSEVLGGVLAPFQGVLQQATVGSSAHVGAVHLDGHGRHQLLVHRSATDLLVELEAPVPGQPGSLEELYPAIRELMTGIESAATVEDLCRLAAAHMRRLTGFDRTLVYQFDAGWNGIVVAEDGNGLLPSYLDLRFPESDIPAQARELYRRNRVRLIADNNYTPTPLMRAEDHREAPPTDLSLAVLRSVSPVHLQYMRNMGTGASMSVSLVHEGRLWGLVSCHTVQPRRLPYHVRTACEFMGQILSLQIALKERALAIEERVARRSILVKLLGRMAGDEEFMAALRQDEGSLLSLTGAAGAAIVHKGDCMRVGECPPASDVLALADWLATRQAGQETYCTDHLAADWSPAAHLADVASGLLAVSISQLHDSYLMWFRPEVVRTVRWGGDPRKTAAPGVALSPRSSFDAWKETVRQRSLPWTDADCDAAHEMRTAIVDIVLRKAEEMAELNEQLLRSNKELEAFSYSVSHDLRAPFRHIVGYSELLGSSAGDRLNETERRFLDTIVDSAKSAGTLVDDLLSFSQMGRSTLGRVRLDMAALAEDVRRSLALDYAGRDVQWTLAPLPEVEADPTMLRLVWQNLLANAIKFTREREHAMIEIGHDRSDDEDHFFVRDNGCGFDMRYVDKLFGVFQRLHHVEEFEGTGIGLANVRRIIGRHGGRTWAEGEPGKGATIHFTLPRSTGEHP</sequence>
<dbReference type="SMART" id="SM00065">
    <property type="entry name" value="GAF"/>
    <property type="match status" value="1"/>
</dbReference>
<dbReference type="InterPro" id="IPR050351">
    <property type="entry name" value="BphY/WalK/GraS-like"/>
</dbReference>
<dbReference type="SMART" id="SM00388">
    <property type="entry name" value="HisKA"/>
    <property type="match status" value="1"/>
</dbReference>
<dbReference type="InterPro" id="IPR016132">
    <property type="entry name" value="Phyto_chromo_attachment"/>
</dbReference>
<comment type="catalytic activity">
    <reaction evidence="1">
        <text>ATP + protein L-histidine = ADP + protein N-phospho-L-histidine.</text>
        <dbReference type="EC" id="2.7.13.3"/>
    </reaction>
</comment>
<keyword evidence="8" id="KW-0418">Kinase</keyword>
<name>A0A246I1U8_STEMA</name>
<evidence type="ECO:0000313" key="14">
    <source>
        <dbReference type="EMBL" id="OWQ71879.1"/>
    </source>
</evidence>
<dbReference type="Gene3D" id="1.10.287.130">
    <property type="match status" value="1"/>
</dbReference>
<keyword evidence="7" id="KW-0808">Transferase</keyword>
<dbReference type="InterPro" id="IPR036097">
    <property type="entry name" value="HisK_dim/P_sf"/>
</dbReference>
<dbReference type="SMART" id="SM00387">
    <property type="entry name" value="HATPase_c"/>
    <property type="match status" value="1"/>
</dbReference>
<dbReference type="GO" id="GO:0005886">
    <property type="term" value="C:plasma membrane"/>
    <property type="evidence" value="ECO:0007669"/>
    <property type="project" value="UniProtKB-ARBA"/>
</dbReference>
<dbReference type="InterPro" id="IPR003018">
    <property type="entry name" value="GAF"/>
</dbReference>
<evidence type="ECO:0000256" key="5">
    <source>
        <dbReference type="ARBA" id="ARBA00022553"/>
    </source>
</evidence>
<dbReference type="FunFam" id="3.30.565.10:FF:000006">
    <property type="entry name" value="Sensor histidine kinase WalK"/>
    <property type="match status" value="1"/>
</dbReference>
<dbReference type="PROSITE" id="PS50046">
    <property type="entry name" value="PHYTOCHROME_2"/>
    <property type="match status" value="1"/>
</dbReference>
<dbReference type="PROSITE" id="PS50109">
    <property type="entry name" value="HIS_KIN"/>
    <property type="match status" value="1"/>
</dbReference>
<dbReference type="AlphaFoldDB" id="A0A246I1U8"/>
<dbReference type="Gene3D" id="3.30.450.40">
    <property type="match status" value="1"/>
</dbReference>
<dbReference type="Proteomes" id="UP000197090">
    <property type="component" value="Unassembled WGS sequence"/>
</dbReference>
<dbReference type="CDD" id="cd00082">
    <property type="entry name" value="HisKA"/>
    <property type="match status" value="1"/>
</dbReference>
<feature type="domain" description="Histidine kinase" evidence="13">
    <location>
        <begin position="528"/>
        <end position="742"/>
    </location>
</feature>
<evidence type="ECO:0000256" key="3">
    <source>
        <dbReference type="ARBA" id="ARBA00012438"/>
    </source>
</evidence>
<dbReference type="InterPro" id="IPR013654">
    <property type="entry name" value="PAS_2"/>
</dbReference>
<keyword evidence="5" id="KW-0597">Phosphoprotein</keyword>
<dbReference type="InterPro" id="IPR035965">
    <property type="entry name" value="PAS-like_dom_sf"/>
</dbReference>
<dbReference type="Pfam" id="PF08446">
    <property type="entry name" value="PAS_2"/>
    <property type="match status" value="1"/>
</dbReference>
<proteinExistence type="inferred from homology"/>
<evidence type="ECO:0000256" key="9">
    <source>
        <dbReference type="ARBA" id="ARBA00022991"/>
    </source>
</evidence>
<feature type="region of interest" description="Disordered" evidence="11">
    <location>
        <begin position="726"/>
        <end position="746"/>
    </location>
</feature>
<dbReference type="Gene3D" id="3.30.450.20">
    <property type="entry name" value="PAS domain"/>
    <property type="match status" value="1"/>
</dbReference>
<dbReference type="Pfam" id="PF00360">
    <property type="entry name" value="PHY"/>
    <property type="match status" value="1"/>
</dbReference>
<evidence type="ECO:0000256" key="1">
    <source>
        <dbReference type="ARBA" id="ARBA00000085"/>
    </source>
</evidence>
<dbReference type="InterPro" id="IPR001294">
    <property type="entry name" value="Phytochrome"/>
</dbReference>
<dbReference type="PANTHER" id="PTHR42878">
    <property type="entry name" value="TWO-COMPONENT HISTIDINE KINASE"/>
    <property type="match status" value="1"/>
</dbReference>
<dbReference type="EMBL" id="NIVX01000092">
    <property type="protein sequence ID" value="OWQ71879.1"/>
    <property type="molecule type" value="Genomic_DNA"/>
</dbReference>
<evidence type="ECO:0000256" key="4">
    <source>
        <dbReference type="ARBA" id="ARBA00022543"/>
    </source>
</evidence>
<evidence type="ECO:0000256" key="2">
    <source>
        <dbReference type="ARBA" id="ARBA00006402"/>
    </source>
</evidence>
<evidence type="ECO:0000256" key="11">
    <source>
        <dbReference type="SAM" id="MobiDB-lite"/>
    </source>
</evidence>
<dbReference type="PANTHER" id="PTHR42878:SF15">
    <property type="entry name" value="BACTERIOPHYTOCHROME"/>
    <property type="match status" value="1"/>
</dbReference>
<dbReference type="InterPro" id="IPR013515">
    <property type="entry name" value="Phytochrome_cen-reg"/>
</dbReference>
<dbReference type="GO" id="GO:0007234">
    <property type="term" value="P:osmosensory signaling via phosphorelay pathway"/>
    <property type="evidence" value="ECO:0007669"/>
    <property type="project" value="TreeGrafter"/>
</dbReference>
<dbReference type="SUPFAM" id="SSF55781">
    <property type="entry name" value="GAF domain-like"/>
    <property type="match status" value="2"/>
</dbReference>
<keyword evidence="9" id="KW-0157">Chromophore</keyword>
<dbReference type="GO" id="GO:0009881">
    <property type="term" value="F:photoreceptor activity"/>
    <property type="evidence" value="ECO:0007669"/>
    <property type="project" value="UniProtKB-KW"/>
</dbReference>
<evidence type="ECO:0000256" key="8">
    <source>
        <dbReference type="ARBA" id="ARBA00022777"/>
    </source>
</evidence>